<sequence>MKYFPLLVLGALASAAHAREAKLTIFDAGSDAGFQLLVPGARTIETDVVEDGGDRAESSDQADAGIGSPVGRSDALARDFAQLLPIEPVVYETDGLHVPAWLRRGDNPFRRYSLKRTVTWSSGNCATSGYRPFPGISAEAQARRRLYYPKMVAAACQAGVPVDLLDALVVQESRYNPRAKSHAGAIGMAQLMPGTARYLGVFNAWDIDENLRGGARYLREQLDEFGSWHLALSAYNAGPGAVKKHDGIPPYRETRNYVSTILGSLKAYSIQPVRVASLSSF</sequence>
<evidence type="ECO:0000256" key="3">
    <source>
        <dbReference type="SAM" id="MobiDB-lite"/>
    </source>
</evidence>
<dbReference type="Gene3D" id="1.10.530.10">
    <property type="match status" value="1"/>
</dbReference>
<feature type="region of interest" description="Disordered" evidence="3">
    <location>
        <begin position="50"/>
        <end position="69"/>
    </location>
</feature>
<dbReference type="Pfam" id="PF01464">
    <property type="entry name" value="SLT"/>
    <property type="match status" value="1"/>
</dbReference>
<reference evidence="6" key="1">
    <citation type="journal article" date="2014" name="Int. J. Syst. Evol. Microbiol.">
        <title>Complete genome sequence of Corynebacterium casei LMG S-19264T (=DSM 44701T), isolated from a smear-ripened cheese.</title>
        <authorList>
            <consortium name="US DOE Joint Genome Institute (JGI-PGF)"/>
            <person name="Walter F."/>
            <person name="Albersmeier A."/>
            <person name="Kalinowski J."/>
            <person name="Ruckert C."/>
        </authorList>
    </citation>
    <scope>NUCLEOTIDE SEQUENCE</scope>
    <source>
        <strain evidence="6">CGMCC 1.15360</strain>
    </source>
</reference>
<evidence type="ECO:0000256" key="2">
    <source>
        <dbReference type="ARBA" id="ARBA00009387"/>
    </source>
</evidence>
<feature type="signal peptide" evidence="4">
    <location>
        <begin position="1"/>
        <end position="18"/>
    </location>
</feature>
<keyword evidence="4" id="KW-0732">Signal</keyword>
<dbReference type="InterPro" id="IPR008258">
    <property type="entry name" value="Transglycosylase_SLT_dom_1"/>
</dbReference>
<keyword evidence="7" id="KW-1185">Reference proteome</keyword>
<dbReference type="PANTHER" id="PTHR37423">
    <property type="entry name" value="SOLUBLE LYTIC MUREIN TRANSGLYCOSYLASE-RELATED"/>
    <property type="match status" value="1"/>
</dbReference>
<feature type="domain" description="Transglycosylase SLT" evidence="5">
    <location>
        <begin position="153"/>
        <end position="254"/>
    </location>
</feature>
<evidence type="ECO:0000256" key="4">
    <source>
        <dbReference type="SAM" id="SignalP"/>
    </source>
</evidence>
<dbReference type="EMBL" id="BMIP01000011">
    <property type="protein sequence ID" value="GGD82255.1"/>
    <property type="molecule type" value="Genomic_DNA"/>
</dbReference>
<accession>A0A916Z9E4</accession>
<evidence type="ECO:0000313" key="6">
    <source>
        <dbReference type="EMBL" id="GGD82255.1"/>
    </source>
</evidence>
<comment type="similarity">
    <text evidence="1">Belongs to the transglycosylase Slt family.</text>
</comment>
<name>A0A916Z9E4_9SPHN</name>
<reference evidence="6" key="2">
    <citation type="submission" date="2020-09" db="EMBL/GenBank/DDBJ databases">
        <authorList>
            <person name="Sun Q."/>
            <person name="Zhou Y."/>
        </authorList>
    </citation>
    <scope>NUCLEOTIDE SEQUENCE</scope>
    <source>
        <strain evidence="6">CGMCC 1.15360</strain>
    </source>
</reference>
<comment type="similarity">
    <text evidence="2">Belongs to the virb1 family.</text>
</comment>
<organism evidence="6 7">
    <name type="scientific">Croceicoccus mobilis</name>
    <dbReference type="NCBI Taxonomy" id="1703339"/>
    <lineage>
        <taxon>Bacteria</taxon>
        <taxon>Pseudomonadati</taxon>
        <taxon>Pseudomonadota</taxon>
        <taxon>Alphaproteobacteria</taxon>
        <taxon>Sphingomonadales</taxon>
        <taxon>Erythrobacteraceae</taxon>
        <taxon>Croceicoccus</taxon>
    </lineage>
</organism>
<dbReference type="AlphaFoldDB" id="A0A916Z9E4"/>
<dbReference type="CDD" id="cd00254">
    <property type="entry name" value="LT-like"/>
    <property type="match status" value="1"/>
</dbReference>
<gene>
    <name evidence="6" type="ORF">GCM10010990_35310</name>
</gene>
<protein>
    <recommendedName>
        <fullName evidence="5">Transglycosylase SLT domain-containing protein</fullName>
    </recommendedName>
</protein>
<dbReference type="RefSeq" id="WP_229665568.1">
    <property type="nucleotide sequence ID" value="NZ_BMIP01000011.1"/>
</dbReference>
<proteinExistence type="inferred from homology"/>
<evidence type="ECO:0000256" key="1">
    <source>
        <dbReference type="ARBA" id="ARBA00007734"/>
    </source>
</evidence>
<evidence type="ECO:0000313" key="7">
    <source>
        <dbReference type="Proteomes" id="UP000612349"/>
    </source>
</evidence>
<feature type="chain" id="PRO_5036781277" description="Transglycosylase SLT domain-containing protein" evidence="4">
    <location>
        <begin position="19"/>
        <end position="281"/>
    </location>
</feature>
<dbReference type="PANTHER" id="PTHR37423:SF2">
    <property type="entry name" value="MEMBRANE-BOUND LYTIC MUREIN TRANSGLYCOSYLASE C"/>
    <property type="match status" value="1"/>
</dbReference>
<dbReference type="Proteomes" id="UP000612349">
    <property type="component" value="Unassembled WGS sequence"/>
</dbReference>
<comment type="caution">
    <text evidence="6">The sequence shown here is derived from an EMBL/GenBank/DDBJ whole genome shotgun (WGS) entry which is preliminary data.</text>
</comment>
<evidence type="ECO:0000259" key="5">
    <source>
        <dbReference type="Pfam" id="PF01464"/>
    </source>
</evidence>
<dbReference type="SUPFAM" id="SSF53955">
    <property type="entry name" value="Lysozyme-like"/>
    <property type="match status" value="1"/>
</dbReference>
<dbReference type="InterPro" id="IPR023346">
    <property type="entry name" value="Lysozyme-like_dom_sf"/>
</dbReference>